<dbReference type="GO" id="GO:0016139">
    <property type="term" value="P:glycoside catabolic process"/>
    <property type="evidence" value="ECO:0007669"/>
    <property type="project" value="TreeGrafter"/>
</dbReference>
<dbReference type="SMART" id="SM00812">
    <property type="entry name" value="Alpha_L_fucos"/>
    <property type="match status" value="1"/>
</dbReference>
<dbReference type="InterPro" id="IPR016286">
    <property type="entry name" value="FUC_metazoa-typ"/>
</dbReference>
<dbReference type="PANTHER" id="PTHR10030:SF37">
    <property type="entry name" value="ALPHA-L-FUCOSIDASE-RELATED"/>
    <property type="match status" value="1"/>
</dbReference>
<dbReference type="InterPro" id="IPR057739">
    <property type="entry name" value="Glyco_hydro_29_N"/>
</dbReference>
<evidence type="ECO:0000256" key="2">
    <source>
        <dbReference type="ARBA" id="ARBA00007951"/>
    </source>
</evidence>
<dbReference type="AlphaFoldDB" id="I9SY64"/>
<dbReference type="InterPro" id="IPR017853">
    <property type="entry name" value="GH"/>
</dbReference>
<evidence type="ECO:0000313" key="9">
    <source>
        <dbReference type="Proteomes" id="UP000005150"/>
    </source>
</evidence>
<gene>
    <name evidence="8" type="ORF">HMPREF1071_03054</name>
</gene>
<dbReference type="Proteomes" id="UP000005150">
    <property type="component" value="Unassembled WGS sequence"/>
</dbReference>
<dbReference type="GO" id="GO:0006004">
    <property type="term" value="P:fucose metabolic process"/>
    <property type="evidence" value="ECO:0007669"/>
    <property type="project" value="InterPro"/>
</dbReference>
<evidence type="ECO:0000256" key="6">
    <source>
        <dbReference type="ARBA" id="ARBA00023295"/>
    </source>
</evidence>
<reference evidence="8 9" key="1">
    <citation type="submission" date="2012-02" db="EMBL/GenBank/DDBJ databases">
        <title>The Genome Sequence of Bacteroides salyersiae CL02T12C01.</title>
        <authorList>
            <consortium name="The Broad Institute Genome Sequencing Platform"/>
            <person name="Earl A."/>
            <person name="Ward D."/>
            <person name="Feldgarden M."/>
            <person name="Gevers D."/>
            <person name="Zitomersky N.L."/>
            <person name="Coyne M.J."/>
            <person name="Comstock L.E."/>
            <person name="Young S.K."/>
            <person name="Zeng Q."/>
            <person name="Gargeya S."/>
            <person name="Fitzgerald M."/>
            <person name="Haas B."/>
            <person name="Abouelleil A."/>
            <person name="Alvarado L."/>
            <person name="Arachchi H.M."/>
            <person name="Berlin A."/>
            <person name="Chapman S.B."/>
            <person name="Gearin G."/>
            <person name="Goldberg J."/>
            <person name="Griggs A."/>
            <person name="Gujja S."/>
            <person name="Hansen M."/>
            <person name="Heiman D."/>
            <person name="Howarth C."/>
            <person name="Larimer J."/>
            <person name="Lui A."/>
            <person name="MacDonald P.J.P."/>
            <person name="McCowen C."/>
            <person name="Montmayeur A."/>
            <person name="Murphy C."/>
            <person name="Neiman D."/>
            <person name="Pearson M."/>
            <person name="Priest M."/>
            <person name="Roberts A."/>
            <person name="Saif S."/>
            <person name="Shea T."/>
            <person name="Sisk P."/>
            <person name="Stolte C."/>
            <person name="Sykes S."/>
            <person name="Wortman J."/>
            <person name="Nusbaum C."/>
            <person name="Birren B."/>
        </authorList>
    </citation>
    <scope>NUCLEOTIDE SEQUENCE [LARGE SCALE GENOMIC DNA]</scope>
    <source>
        <strain evidence="8 9">CL02T12C01</strain>
    </source>
</reference>
<evidence type="ECO:0000256" key="4">
    <source>
        <dbReference type="ARBA" id="ARBA00022729"/>
    </source>
</evidence>
<evidence type="ECO:0000313" key="8">
    <source>
        <dbReference type="EMBL" id="EIY61183.1"/>
    </source>
</evidence>
<feature type="domain" description="Glycoside hydrolase family 29 N-terminal" evidence="7">
    <location>
        <begin position="52"/>
        <end position="387"/>
    </location>
</feature>
<dbReference type="PRINTS" id="PR00741">
    <property type="entry name" value="GLHYDRLASE29"/>
</dbReference>
<dbReference type="RefSeq" id="WP_007481015.1">
    <property type="nucleotide sequence ID" value="NZ_JH724308.1"/>
</dbReference>
<evidence type="ECO:0000256" key="3">
    <source>
        <dbReference type="ARBA" id="ARBA00012662"/>
    </source>
</evidence>
<keyword evidence="9" id="KW-1185">Reference proteome</keyword>
<dbReference type="EC" id="3.2.1.51" evidence="3"/>
<comment type="caution">
    <text evidence="8">The sequence shown here is derived from an EMBL/GenBank/DDBJ whole genome shotgun (WGS) entry which is preliminary data.</text>
</comment>
<name>I9SY64_9BACE</name>
<dbReference type="GO" id="GO:0005764">
    <property type="term" value="C:lysosome"/>
    <property type="evidence" value="ECO:0007669"/>
    <property type="project" value="TreeGrafter"/>
</dbReference>
<dbReference type="Gene3D" id="3.20.20.80">
    <property type="entry name" value="Glycosidases"/>
    <property type="match status" value="1"/>
</dbReference>
<dbReference type="EMBL" id="AGXV01000035">
    <property type="protein sequence ID" value="EIY61183.1"/>
    <property type="molecule type" value="Genomic_DNA"/>
</dbReference>
<sequence length="623" mass="70955">MKTKHWKCKIRKTALTIPFILYICISSCKDSIVEVPSPPCEPIDTTQIKGSKMDWWNDARYGMFIHYGIYSALAGEYIGKNTEGTSIHFQSIGNKNSQIDTVQIGKGAGAEWILYEASIPRESYRKYASSFTAAKYDPQAIVSLAQKAGMKYIVITSKHHDGFCLWNSNATKWNVSQTPAGILWNNDLIAPLAQATRAAGLKFGIYFSHTRDWMHTGGMGPIPELNMSEYSYAENQQYMEKYTYPMISDLLERYHPDIFWWDSNNPYEEFAEKCNSLIVNSSSTIIQNNRISTLPAYQGDFETPEQAMDENTEYENMELCMTLNGSWGYNQFDTGWKEPEFILWCLLRANKLGGNLLLNVGPRADGTIPEQCQIILEKVGQWVNENSDGIYGTRKSPFRFNLPYGPTTWRKKNGSQHLFYHIFYWDGSGELWLPGIMNATNEVELSFPSSPQLSFKIEAIDGVGLHLTGLPQKQFSDKMCTMLDIKFKSEPRLIEGTREINNILQLDALGAQIGNVRIDDFETKPCINWYEGRRLTYKIHIKHNDTYKISTLLAGYSSGTITFNFGNEITLTGNNQATPGGHTGFEWQNMGSIYLKQGEYELNITSKQVDSWLKVRAFKIEHE</sequence>
<keyword evidence="4" id="KW-0732">Signal</keyword>
<proteinExistence type="inferred from homology"/>
<dbReference type="SUPFAM" id="SSF51445">
    <property type="entry name" value="(Trans)glycosidases"/>
    <property type="match status" value="1"/>
</dbReference>
<keyword evidence="6" id="KW-0326">Glycosidase</keyword>
<dbReference type="InterPro" id="IPR000933">
    <property type="entry name" value="Glyco_hydro_29"/>
</dbReference>
<dbReference type="PANTHER" id="PTHR10030">
    <property type="entry name" value="ALPHA-L-FUCOSIDASE"/>
    <property type="match status" value="1"/>
</dbReference>
<comment type="function">
    <text evidence="1">Alpha-L-fucosidase is responsible for hydrolyzing the alpha-1,6-linked fucose joined to the reducing-end N-acetylglucosamine of the carbohydrate moieties of glycoproteins.</text>
</comment>
<accession>I9SY64</accession>
<protein>
    <recommendedName>
        <fullName evidence="3">alpha-L-fucosidase</fullName>
        <ecNumber evidence="3">3.2.1.51</ecNumber>
    </recommendedName>
</protein>
<evidence type="ECO:0000256" key="1">
    <source>
        <dbReference type="ARBA" id="ARBA00004071"/>
    </source>
</evidence>
<dbReference type="PATRIC" id="fig|997887.3.peg.3166"/>
<evidence type="ECO:0000259" key="7">
    <source>
        <dbReference type="Pfam" id="PF01120"/>
    </source>
</evidence>
<keyword evidence="5" id="KW-0378">Hydrolase</keyword>
<dbReference type="HOGENOM" id="CLU_002934_0_1_10"/>
<evidence type="ECO:0000256" key="5">
    <source>
        <dbReference type="ARBA" id="ARBA00022801"/>
    </source>
</evidence>
<comment type="similarity">
    <text evidence="2">Belongs to the glycosyl hydrolase 29 family.</text>
</comment>
<organism evidence="8 9">
    <name type="scientific">Bacteroides salyersiae CL02T12C01</name>
    <dbReference type="NCBI Taxonomy" id="997887"/>
    <lineage>
        <taxon>Bacteria</taxon>
        <taxon>Pseudomonadati</taxon>
        <taxon>Bacteroidota</taxon>
        <taxon>Bacteroidia</taxon>
        <taxon>Bacteroidales</taxon>
        <taxon>Bacteroidaceae</taxon>
        <taxon>Bacteroides</taxon>
    </lineage>
</organism>
<dbReference type="Pfam" id="PF01120">
    <property type="entry name" value="Alpha_L_fucos"/>
    <property type="match status" value="1"/>
</dbReference>
<dbReference type="GO" id="GO:0004560">
    <property type="term" value="F:alpha-L-fucosidase activity"/>
    <property type="evidence" value="ECO:0007669"/>
    <property type="project" value="InterPro"/>
</dbReference>